<protein>
    <submittedName>
        <fullName evidence="6">Proteasome regulatory non-ATPase subunit</fullName>
    </submittedName>
</protein>
<accession>A0AAW0EXX6</accession>
<keyword evidence="1" id="KW-0677">Repeat</keyword>
<proteinExistence type="predicted"/>
<gene>
    <name evidence="6" type="ORF">NESM_000717300</name>
</gene>
<dbReference type="GO" id="GO:0030234">
    <property type="term" value="F:enzyme regulator activity"/>
    <property type="evidence" value="ECO:0007669"/>
    <property type="project" value="InterPro"/>
</dbReference>
<dbReference type="InterPro" id="IPR041433">
    <property type="entry name" value="RPN1_C"/>
</dbReference>
<evidence type="ECO:0000256" key="2">
    <source>
        <dbReference type="ARBA" id="ARBA00022942"/>
    </source>
</evidence>
<dbReference type="GO" id="GO:0034515">
    <property type="term" value="C:proteasome storage granule"/>
    <property type="evidence" value="ECO:0007669"/>
    <property type="project" value="TreeGrafter"/>
</dbReference>
<dbReference type="InterPro" id="IPR016024">
    <property type="entry name" value="ARM-type_fold"/>
</dbReference>
<dbReference type="PANTHER" id="PTHR10943">
    <property type="entry name" value="26S PROTEASOME NON-ATPASE REGULATORY SUBUNIT"/>
    <property type="match status" value="1"/>
</dbReference>
<dbReference type="EMBL" id="JAECZO010000114">
    <property type="protein sequence ID" value="KAK7197658.1"/>
    <property type="molecule type" value="Genomic_DNA"/>
</dbReference>
<evidence type="ECO:0000259" key="4">
    <source>
        <dbReference type="Pfam" id="PF17781"/>
    </source>
</evidence>
<dbReference type="Gene3D" id="1.25.10.10">
    <property type="entry name" value="Leucine-rich Repeat Variant"/>
    <property type="match status" value="1"/>
</dbReference>
<dbReference type="SUPFAM" id="SSF48371">
    <property type="entry name" value="ARM repeat"/>
    <property type="match status" value="1"/>
</dbReference>
<dbReference type="GO" id="GO:0008540">
    <property type="term" value="C:proteasome regulatory particle, base subcomplex"/>
    <property type="evidence" value="ECO:0007669"/>
    <property type="project" value="TreeGrafter"/>
</dbReference>
<dbReference type="Proteomes" id="UP001430356">
    <property type="component" value="Unassembled WGS sequence"/>
</dbReference>
<evidence type="ECO:0000256" key="1">
    <source>
        <dbReference type="ARBA" id="ARBA00022737"/>
    </source>
</evidence>
<dbReference type="GO" id="GO:0043161">
    <property type="term" value="P:proteasome-mediated ubiquitin-dependent protein catabolic process"/>
    <property type="evidence" value="ECO:0007669"/>
    <property type="project" value="TreeGrafter"/>
</dbReference>
<reference evidence="6 7" key="1">
    <citation type="journal article" date="2021" name="MBio">
        <title>A New Model Trypanosomatid, Novymonas esmeraldas: Genomic Perception of Its 'Candidatus Pandoraea novymonadis' Endosymbiont.</title>
        <authorList>
            <person name="Zakharova A."/>
            <person name="Saura A."/>
            <person name="Butenko A."/>
            <person name="Podesvova L."/>
            <person name="Warmusova S."/>
            <person name="Kostygov A.Y."/>
            <person name="Nenarokova A."/>
            <person name="Lukes J."/>
            <person name="Opperdoes F.R."/>
            <person name="Yurchenko V."/>
        </authorList>
    </citation>
    <scope>NUCLEOTIDE SEQUENCE [LARGE SCALE GENOMIC DNA]</scope>
    <source>
        <strain evidence="6 7">E262AT.01</strain>
    </source>
</reference>
<dbReference type="GO" id="GO:0042176">
    <property type="term" value="P:regulation of protein catabolic process"/>
    <property type="evidence" value="ECO:0007669"/>
    <property type="project" value="InterPro"/>
</dbReference>
<evidence type="ECO:0000313" key="6">
    <source>
        <dbReference type="EMBL" id="KAK7197658.1"/>
    </source>
</evidence>
<evidence type="ECO:0000256" key="3">
    <source>
        <dbReference type="SAM" id="MobiDB-lite"/>
    </source>
</evidence>
<dbReference type="InterPro" id="IPR040892">
    <property type="entry name" value="RPN1_N"/>
</dbReference>
<dbReference type="Pfam" id="PF18051">
    <property type="entry name" value="RPN1_C"/>
    <property type="match status" value="1"/>
</dbReference>
<sequence length="935" mass="100384">MASNGKEVAVDVPSKDPPKDGAISDKKKKESERKLSEEDMRIKEEVELLVTRAADTDVGIAKIAVERLVDLLRTSSSGSLAAVPPPLKHVRALYPELEAALKSSQDPFIARRLHDLLSFISMTLELNNGGRTLLEHKLKGTKDDLAQWGHEYLRFLAGAIGEEWRERAANKESTDYLDSFVHQITVYMLAHQDEATALDLLMEIDGIARILPHVEAANHKRIASYIASISRYLTRPSDSEALRTVYDIYKKMQAYPDAALTALRLNDRDLVAKLFSECTSKPERLQMALSCARRKCFLDLDDEEDELLQDANGNMRLSQLFRHTAQELDSMAERTLADVFKMAADEKTGPKDLQSNLVNAFVSGLANCGYGTDKFLSDTGIFFFDQREDRIVSTTAALGLLHLWDHTEGLQQIDKYFYSRSTYVKAGACLASGIIMCGVKNPFDPALGLLSEQISAREAEVAIGAILGLGNAYAGTRKEDVKEVLVPLLADSDQQLSVQCMAAYALATVFVASADEDISETMMNCLMEVPESKLKEPCVRYLILALGCMFLGRQEAADTLIDATRALPAVIQRYTEIVVRSCAFAATGNVVVIQRLFHVIAENDEAAEADEAADGDEATAAAAGESGADVAGAAAGAGATAGATATAAAAAAAAAEGEKSKSAPLNHKAAAVLGIGLVAVGEDLGMEMTKRAIIHALLADTVSKGKDPMSGRCAVPLVYALLSAGNPNMPVVETLNRLAHDSDLPTATNAIMAMGVVAAGSNNARVATKLHSLATYYQKPIFASATFAVRLAEGLCAMGKGHLTLSCLQNDGGAVDMTALMGVLCLLHSSLDLSNTLLGEYHYMFYAITPAISPRMMMAVDENMEPVDAVLVRVGLPVDTVALPGNPKAITGFQTQKTPVLLSATDKVECADVKYMPVGTVLEGVCVVKERPQAE</sequence>
<organism evidence="6 7">
    <name type="scientific">Novymonas esmeraldas</name>
    <dbReference type="NCBI Taxonomy" id="1808958"/>
    <lineage>
        <taxon>Eukaryota</taxon>
        <taxon>Discoba</taxon>
        <taxon>Euglenozoa</taxon>
        <taxon>Kinetoplastea</taxon>
        <taxon>Metakinetoplastina</taxon>
        <taxon>Trypanosomatida</taxon>
        <taxon>Trypanosomatidae</taxon>
        <taxon>Novymonas</taxon>
    </lineage>
</organism>
<dbReference type="Pfam" id="PF17781">
    <property type="entry name" value="RPN1_RPN2_N"/>
    <property type="match status" value="1"/>
</dbReference>
<dbReference type="PIRSF" id="PIRSF015965">
    <property type="entry name" value="26S_Psome_Rpn1"/>
    <property type="match status" value="1"/>
</dbReference>
<keyword evidence="2 6" id="KW-0647">Proteasome</keyword>
<evidence type="ECO:0000259" key="5">
    <source>
        <dbReference type="Pfam" id="PF18051"/>
    </source>
</evidence>
<name>A0AAW0EXX6_9TRYP</name>
<dbReference type="AlphaFoldDB" id="A0AAW0EXX6"/>
<dbReference type="InterPro" id="IPR011989">
    <property type="entry name" value="ARM-like"/>
</dbReference>
<feature type="region of interest" description="Disordered" evidence="3">
    <location>
        <begin position="1"/>
        <end position="38"/>
    </location>
</feature>
<comment type="caution">
    <text evidence="6">The sequence shown here is derived from an EMBL/GenBank/DDBJ whole genome shotgun (WGS) entry which is preliminary data.</text>
</comment>
<dbReference type="InterPro" id="IPR016643">
    <property type="entry name" value="26S_Psome_Rpn1"/>
</dbReference>
<feature type="compositionally biased region" description="Basic and acidic residues" evidence="3">
    <location>
        <begin position="13"/>
        <end position="38"/>
    </location>
</feature>
<dbReference type="PANTHER" id="PTHR10943:SF1">
    <property type="entry name" value="26S PROTEASOME NON-ATPASE REGULATORY SUBUNIT 2"/>
    <property type="match status" value="1"/>
</dbReference>
<feature type="domain" description="RPN1 N-terminal" evidence="4">
    <location>
        <begin position="47"/>
        <end position="342"/>
    </location>
</feature>
<evidence type="ECO:0000313" key="7">
    <source>
        <dbReference type="Proteomes" id="UP001430356"/>
    </source>
</evidence>
<dbReference type="GO" id="GO:0005634">
    <property type="term" value="C:nucleus"/>
    <property type="evidence" value="ECO:0007669"/>
    <property type="project" value="TreeGrafter"/>
</dbReference>
<feature type="domain" description="26S proteasome non-ATPase regulatory subunit RPN1 C-terminal" evidence="5">
    <location>
        <begin position="881"/>
        <end position="932"/>
    </location>
</feature>
<keyword evidence="7" id="KW-1185">Reference proteome</keyword>